<dbReference type="InterPro" id="IPR036155">
    <property type="entry name" value="Crypto/Photolyase_N_sf"/>
</dbReference>
<keyword evidence="4" id="KW-0274">FAD</keyword>
<evidence type="ECO:0000313" key="8">
    <source>
        <dbReference type="EMBL" id="KAJ8302712.1"/>
    </source>
</evidence>
<feature type="region of interest" description="Disordered" evidence="6">
    <location>
        <begin position="165"/>
        <end position="202"/>
    </location>
</feature>
<protein>
    <recommendedName>
        <fullName evidence="7">Photolyase/cryptochrome alpha/beta domain-containing protein</fullName>
    </recommendedName>
</protein>
<dbReference type="PROSITE" id="PS00394">
    <property type="entry name" value="DNA_PHOTOLYASES_1_1"/>
    <property type="match status" value="1"/>
</dbReference>
<dbReference type="SUPFAM" id="SSF52425">
    <property type="entry name" value="Cryptochrome/photolyase, N-terminal domain"/>
    <property type="match status" value="1"/>
</dbReference>
<dbReference type="InterPro" id="IPR006050">
    <property type="entry name" value="DNA_photolyase_N"/>
</dbReference>
<comment type="caution">
    <text evidence="8">The sequence shown here is derived from an EMBL/GenBank/DDBJ whole genome shotgun (WGS) entry which is preliminary data.</text>
</comment>
<dbReference type="Proteomes" id="UP001217089">
    <property type="component" value="Unassembled WGS sequence"/>
</dbReference>
<comment type="similarity">
    <text evidence="2">Belongs to the DNA photolyase class-1 family.</text>
</comment>
<dbReference type="PANTHER" id="PTHR11455:SF18">
    <property type="entry name" value="SI:CH1073-390K14.1"/>
    <property type="match status" value="1"/>
</dbReference>
<dbReference type="Pfam" id="PF03441">
    <property type="entry name" value="FAD_binding_7"/>
    <property type="match status" value="1"/>
</dbReference>
<dbReference type="PROSITE" id="PS51645">
    <property type="entry name" value="PHR_CRY_ALPHA_BETA"/>
    <property type="match status" value="1"/>
</dbReference>
<evidence type="ECO:0000256" key="4">
    <source>
        <dbReference type="ARBA" id="ARBA00022827"/>
    </source>
</evidence>
<dbReference type="InterPro" id="IPR002081">
    <property type="entry name" value="Cryptochrome/DNA_photolyase_1"/>
</dbReference>
<dbReference type="InterPro" id="IPR014729">
    <property type="entry name" value="Rossmann-like_a/b/a_fold"/>
</dbReference>
<feature type="compositionally biased region" description="Basic and acidic residues" evidence="6">
    <location>
        <begin position="165"/>
        <end position="180"/>
    </location>
</feature>
<dbReference type="InterPro" id="IPR005101">
    <property type="entry name" value="Cryptochr/Photolyase_FAD-bd"/>
</dbReference>
<dbReference type="Gene3D" id="1.25.40.80">
    <property type="match status" value="1"/>
</dbReference>
<evidence type="ECO:0000256" key="3">
    <source>
        <dbReference type="ARBA" id="ARBA00022630"/>
    </source>
</evidence>
<proteinExistence type="inferred from homology"/>
<evidence type="ECO:0000256" key="5">
    <source>
        <dbReference type="ARBA" id="ARBA00022991"/>
    </source>
</evidence>
<reference evidence="8 9" key="1">
    <citation type="submission" date="2022-12" db="EMBL/GenBank/DDBJ databases">
        <title>Chromosome-level genome of Tegillarca granosa.</title>
        <authorList>
            <person name="Kim J."/>
        </authorList>
    </citation>
    <scope>NUCLEOTIDE SEQUENCE [LARGE SCALE GENOMIC DNA]</scope>
    <source>
        <strain evidence="8">Teg-2019</strain>
        <tissue evidence="8">Adductor muscle</tissue>
    </source>
</reference>
<keyword evidence="9" id="KW-1185">Reference proteome</keyword>
<dbReference type="Gene3D" id="3.40.50.620">
    <property type="entry name" value="HUPs"/>
    <property type="match status" value="1"/>
</dbReference>
<comment type="cofactor">
    <cofactor evidence="1">
        <name>FAD</name>
        <dbReference type="ChEBI" id="CHEBI:57692"/>
    </cofactor>
</comment>
<organism evidence="8 9">
    <name type="scientific">Tegillarca granosa</name>
    <name type="common">Malaysian cockle</name>
    <name type="synonym">Anadara granosa</name>
    <dbReference type="NCBI Taxonomy" id="220873"/>
    <lineage>
        <taxon>Eukaryota</taxon>
        <taxon>Metazoa</taxon>
        <taxon>Spiralia</taxon>
        <taxon>Lophotrochozoa</taxon>
        <taxon>Mollusca</taxon>
        <taxon>Bivalvia</taxon>
        <taxon>Autobranchia</taxon>
        <taxon>Pteriomorphia</taxon>
        <taxon>Arcoida</taxon>
        <taxon>Arcoidea</taxon>
        <taxon>Arcidae</taxon>
        <taxon>Tegillarca</taxon>
    </lineage>
</organism>
<dbReference type="SUPFAM" id="SSF48173">
    <property type="entry name" value="Cryptochrome/photolyase FAD-binding domain"/>
    <property type="match status" value="1"/>
</dbReference>
<evidence type="ECO:0000256" key="1">
    <source>
        <dbReference type="ARBA" id="ARBA00001974"/>
    </source>
</evidence>
<sequence>MATTEEEYISSESFDILHNCINGCIDADECFCMMLSVDGFDKTRNTFLSNIEQIEFANPVLHKQLTEVYGGYFSNWHNSPSAIECSVENGYLTSDFGYELDMDMALRVSGGEIPNPDNANEDEFTTTLSYASCFQPPKKKPDDGLGMYNIKDDVSPQCSKDIKQEQSLRRKNKHGAEKVQNHNITNSIPVKERKRKSQGMSSVPYSISNRPIVYWMRKDLRLYDNPALCAASLKGAPVLVTFIWSEKDENGPINFLGAGGATKVWLHEALKELNKDLIDKYGNGILFYKTSDVGNQIKEIMRQSNAQTLIIDNVYEPFVKQRDDKICEDLSKNKGINIERFDSLLLHEPDSINTESVYMRGIGSVVHFMECCRQSSTKPIGHPLDSPPFLPKIDNIPSSMVLDELKLAKMPVRKDGTVIDWAAPIRKSWDFSEKGAWDALTMFLEEGRADNLNTCRISPYLHFGQISPRSILTEARHMKSPKFLRKLAWRDLAYWLLTLWPDLPVEPTRPHYKHQRWSDNKAHLKAWQRGNTGYPLVDAAMRQLWLTGWLNNYMRHVVASFLISYLHLHWKEGYLWFQDTLLDADVAINAMMWQNGGMSGLDQWNFVMHPVDAAMTCDPKGDYVRQWCPELQKMPEEFIHKPWKCPPSILKRCNVQLGVTYPHRIITNLEEAREQSLKDVMDLRKKHQEYVCPRTGLDLVPIPSGLLLPVITRKEFRYKLSNPDSKDNPYSAVLKGYRSRQRDEAIAYANQRDFLASTMNECVLRHDRSQKANKEIRL</sequence>
<evidence type="ECO:0000256" key="2">
    <source>
        <dbReference type="ARBA" id="ARBA00005862"/>
    </source>
</evidence>
<gene>
    <name evidence="8" type="ORF">KUTeg_019108</name>
</gene>
<feature type="domain" description="Photolyase/cryptochrome alpha/beta" evidence="7">
    <location>
        <begin position="210"/>
        <end position="346"/>
    </location>
</feature>
<dbReference type="EMBL" id="JARBDR010000917">
    <property type="protein sequence ID" value="KAJ8302712.1"/>
    <property type="molecule type" value="Genomic_DNA"/>
</dbReference>
<evidence type="ECO:0000259" key="7">
    <source>
        <dbReference type="PROSITE" id="PS51645"/>
    </source>
</evidence>
<evidence type="ECO:0000256" key="6">
    <source>
        <dbReference type="SAM" id="MobiDB-lite"/>
    </source>
</evidence>
<dbReference type="InterPro" id="IPR036134">
    <property type="entry name" value="Crypto/Photolyase_FAD-like_sf"/>
</dbReference>
<keyword evidence="3" id="KW-0285">Flavoprotein</keyword>
<dbReference type="PRINTS" id="PR00147">
    <property type="entry name" value="DNAPHOTLYASE"/>
</dbReference>
<dbReference type="Gene3D" id="1.10.579.10">
    <property type="entry name" value="DNA Cyclobutane Dipyrimidine Photolyase, subunit A, domain 3"/>
    <property type="match status" value="1"/>
</dbReference>
<keyword evidence="5" id="KW-0157">Chromophore</keyword>
<dbReference type="Pfam" id="PF00875">
    <property type="entry name" value="DNA_photolyase"/>
    <property type="match status" value="1"/>
</dbReference>
<dbReference type="PANTHER" id="PTHR11455">
    <property type="entry name" value="CRYPTOCHROME"/>
    <property type="match status" value="1"/>
</dbReference>
<dbReference type="InterPro" id="IPR018394">
    <property type="entry name" value="DNA_photolyase_1_CS_C"/>
</dbReference>
<evidence type="ECO:0000313" key="9">
    <source>
        <dbReference type="Proteomes" id="UP001217089"/>
    </source>
</evidence>
<name>A0ABQ9EGK6_TEGGR</name>
<accession>A0ABQ9EGK6</accession>